<keyword evidence="4" id="KW-0732">Signal</keyword>
<evidence type="ECO:0000313" key="7">
    <source>
        <dbReference type="Proteomes" id="UP001144280"/>
    </source>
</evidence>
<protein>
    <recommendedName>
        <fullName evidence="5">Ricin B lectin domain-containing protein</fullName>
    </recommendedName>
</protein>
<accession>A0ABQ5R966</accession>
<dbReference type="PROSITE" id="PS50231">
    <property type="entry name" value="RICIN_B_LECTIN"/>
    <property type="match status" value="1"/>
</dbReference>
<dbReference type="Proteomes" id="UP001144280">
    <property type="component" value="Unassembled WGS sequence"/>
</dbReference>
<dbReference type="Pfam" id="PF00150">
    <property type="entry name" value="Cellulase"/>
    <property type="match status" value="1"/>
</dbReference>
<keyword evidence="7" id="KW-1185">Reference proteome</keyword>
<dbReference type="Gene3D" id="3.20.20.80">
    <property type="entry name" value="Glycosidases"/>
    <property type="match status" value="1"/>
</dbReference>
<dbReference type="InterPro" id="IPR000772">
    <property type="entry name" value="Ricin_B_lectin"/>
</dbReference>
<keyword evidence="2 3" id="KW-0326">Glycosidase</keyword>
<feature type="chain" id="PRO_5047362718" description="Ricin B lectin domain-containing protein" evidence="4">
    <location>
        <begin position="33"/>
        <end position="476"/>
    </location>
</feature>
<dbReference type="Pfam" id="PF00652">
    <property type="entry name" value="Ricin_B_lectin"/>
    <property type="match status" value="1"/>
</dbReference>
<evidence type="ECO:0000256" key="3">
    <source>
        <dbReference type="RuleBase" id="RU361153"/>
    </source>
</evidence>
<sequence length="476" mass="51064">MIKNRTRPRKLKALGVGAVALLLLGTAAQADAAVEGGGAGNTSEFRGVNWADPRDNYAADEVVPSGLSKTDDYRTVYRTSQKMVKGFRQNLGANTLRLPINPSSVGTAWWRSYRGTIDAATDSGFKVIVSYWEASSAKDGFVDDPAAWNKMWDTVVRQYRDNPRVYFEPMNEPFGYSLDEWVSVTSKWLSRHNEVPRKRVVISGTGYNDNVTGVGAAKELRGTLLSLHFYGFWASDTTQEAWLANLKPRIGDYASRTIIDEAGSPMTIGLNYGATDGNVSTAYFAATTNTARALKMGIVYWPGLRFGDSYSIESLNPDGTLVDNSPTGVARLRWGWGFGETEPVNDLPPAPPGEPLRGVGSGRCVDVPGFSTTNGTQLDLWDCNGGGNQSWNVQGNELRIYGTKCMTVGGSGAAGDPVVITDCTGATSQQWTVNANQSITSVANPALCLNAAGTGNGSAVNVATCNGDSNQAWTRS</sequence>
<name>A0ABQ5R966_9ACTN</name>
<evidence type="ECO:0000256" key="4">
    <source>
        <dbReference type="SAM" id="SignalP"/>
    </source>
</evidence>
<dbReference type="RefSeq" id="WP_281905237.1">
    <property type="nucleotide sequence ID" value="NZ_BSDI01000078.1"/>
</dbReference>
<reference evidence="6" key="1">
    <citation type="submission" date="2022-12" db="EMBL/GenBank/DDBJ databases">
        <title>New Phytohabitans aurantiacus sp. RD004123 nov., an actinomycete isolated from soil.</title>
        <authorList>
            <person name="Triningsih D.W."/>
            <person name="Harunari E."/>
            <person name="Igarashi Y."/>
        </authorList>
    </citation>
    <scope>NUCLEOTIDE SEQUENCE</scope>
    <source>
        <strain evidence="6">RD004123</strain>
    </source>
</reference>
<dbReference type="SUPFAM" id="SSF51445">
    <property type="entry name" value="(Trans)glycosidases"/>
    <property type="match status" value="1"/>
</dbReference>
<organism evidence="6 7">
    <name type="scientific">Phytohabitans aurantiacus</name>
    <dbReference type="NCBI Taxonomy" id="3016789"/>
    <lineage>
        <taxon>Bacteria</taxon>
        <taxon>Bacillati</taxon>
        <taxon>Actinomycetota</taxon>
        <taxon>Actinomycetes</taxon>
        <taxon>Micromonosporales</taxon>
        <taxon>Micromonosporaceae</taxon>
    </lineage>
</organism>
<gene>
    <name evidence="6" type="ORF">Pa4123_84880</name>
</gene>
<feature type="signal peptide" evidence="4">
    <location>
        <begin position="1"/>
        <end position="32"/>
    </location>
</feature>
<evidence type="ECO:0000313" key="6">
    <source>
        <dbReference type="EMBL" id="GLI03210.1"/>
    </source>
</evidence>
<evidence type="ECO:0000256" key="2">
    <source>
        <dbReference type="ARBA" id="ARBA00023295"/>
    </source>
</evidence>
<dbReference type="SUPFAM" id="SSF50370">
    <property type="entry name" value="Ricin B-like lectins"/>
    <property type="match status" value="1"/>
</dbReference>
<dbReference type="InterPro" id="IPR001547">
    <property type="entry name" value="Glyco_hydro_5"/>
</dbReference>
<comment type="similarity">
    <text evidence="3">Belongs to the glycosyl hydrolase 5 (cellulase A) family.</text>
</comment>
<evidence type="ECO:0000259" key="5">
    <source>
        <dbReference type="SMART" id="SM00458"/>
    </source>
</evidence>
<dbReference type="InterPro" id="IPR017853">
    <property type="entry name" value="GH"/>
</dbReference>
<dbReference type="SMART" id="SM00458">
    <property type="entry name" value="RICIN"/>
    <property type="match status" value="1"/>
</dbReference>
<proteinExistence type="inferred from homology"/>
<feature type="domain" description="Ricin B lectin" evidence="5">
    <location>
        <begin position="353"/>
        <end position="476"/>
    </location>
</feature>
<dbReference type="CDD" id="cd23418">
    <property type="entry name" value="beta-trefoil_Ricin_XLN-like"/>
    <property type="match status" value="1"/>
</dbReference>
<comment type="caution">
    <text evidence="6">The sequence shown here is derived from an EMBL/GenBank/DDBJ whole genome shotgun (WGS) entry which is preliminary data.</text>
</comment>
<dbReference type="EMBL" id="BSDI01000078">
    <property type="protein sequence ID" value="GLI03210.1"/>
    <property type="molecule type" value="Genomic_DNA"/>
</dbReference>
<keyword evidence="1 3" id="KW-0378">Hydrolase</keyword>
<dbReference type="InterPro" id="IPR035992">
    <property type="entry name" value="Ricin_B-like_lectins"/>
</dbReference>
<dbReference type="Gene3D" id="2.80.10.50">
    <property type="match status" value="1"/>
</dbReference>
<evidence type="ECO:0000256" key="1">
    <source>
        <dbReference type="ARBA" id="ARBA00022801"/>
    </source>
</evidence>